<dbReference type="RefSeq" id="WP_193676247.1">
    <property type="nucleotide sequence ID" value="NZ_JADDIV010000002.1"/>
</dbReference>
<reference evidence="2 3" key="1">
    <citation type="submission" date="2020-10" db="EMBL/GenBank/DDBJ databases">
        <title>Ramlibacter sp. HM2 16S ribosomal RNA gene Genome sequencing and assembly.</title>
        <authorList>
            <person name="Kang M."/>
        </authorList>
    </citation>
    <scope>NUCLEOTIDE SEQUENCE [LARGE SCALE GENOMIC DNA]</scope>
    <source>
        <strain evidence="2 3">HM2</strain>
    </source>
</reference>
<dbReference type="InterPro" id="IPR010982">
    <property type="entry name" value="Lambda_DNA-bd_dom_sf"/>
</dbReference>
<feature type="domain" description="HTH cro/C1-type" evidence="1">
    <location>
        <begin position="23"/>
        <end position="76"/>
    </location>
</feature>
<proteinExistence type="predicted"/>
<dbReference type="PROSITE" id="PS50943">
    <property type="entry name" value="HTH_CROC1"/>
    <property type="match status" value="1"/>
</dbReference>
<dbReference type="SMART" id="SM00530">
    <property type="entry name" value="HTH_XRE"/>
    <property type="match status" value="1"/>
</dbReference>
<dbReference type="Proteomes" id="UP000806285">
    <property type="component" value="Unassembled WGS sequence"/>
</dbReference>
<comment type="caution">
    <text evidence="2">The sequence shown here is derived from an EMBL/GenBank/DDBJ whole genome shotgun (WGS) entry which is preliminary data.</text>
</comment>
<accession>A0ABR9S2E1</accession>
<dbReference type="InterPro" id="IPR001387">
    <property type="entry name" value="Cro/C1-type_HTH"/>
</dbReference>
<keyword evidence="3" id="KW-1185">Reference proteome</keyword>
<organism evidence="2 3">
    <name type="scientific">Ramlibacter pallidus</name>
    <dbReference type="NCBI Taxonomy" id="2780087"/>
    <lineage>
        <taxon>Bacteria</taxon>
        <taxon>Pseudomonadati</taxon>
        <taxon>Pseudomonadota</taxon>
        <taxon>Betaproteobacteria</taxon>
        <taxon>Burkholderiales</taxon>
        <taxon>Comamonadaceae</taxon>
        <taxon>Ramlibacter</taxon>
    </lineage>
</organism>
<sequence length="156" mass="16308">MPAAAPAIPPADRDRLIRLGARLRLRRKAQKVSAVAAAEAAGISRVTLHRIESGEPGVAIGLWVAVAGALGLALELGDPASPAAAAPLPERIVLEEYPQLRALAWQLEGVQALTPAEALALYERNWKHVDRAALSAKEAALVEALSQALGAGRLLV</sequence>
<name>A0ABR9S2E1_9BURK</name>
<evidence type="ECO:0000313" key="3">
    <source>
        <dbReference type="Proteomes" id="UP000806285"/>
    </source>
</evidence>
<dbReference type="SUPFAM" id="SSF47413">
    <property type="entry name" value="lambda repressor-like DNA-binding domains"/>
    <property type="match status" value="1"/>
</dbReference>
<dbReference type="Pfam" id="PF13560">
    <property type="entry name" value="HTH_31"/>
    <property type="match status" value="1"/>
</dbReference>
<evidence type="ECO:0000313" key="2">
    <source>
        <dbReference type="EMBL" id="MBE7367663.1"/>
    </source>
</evidence>
<dbReference type="Gene3D" id="1.10.260.40">
    <property type="entry name" value="lambda repressor-like DNA-binding domains"/>
    <property type="match status" value="1"/>
</dbReference>
<dbReference type="EMBL" id="JADDIV010000002">
    <property type="protein sequence ID" value="MBE7367663.1"/>
    <property type="molecule type" value="Genomic_DNA"/>
</dbReference>
<evidence type="ECO:0000259" key="1">
    <source>
        <dbReference type="PROSITE" id="PS50943"/>
    </source>
</evidence>
<protein>
    <submittedName>
        <fullName evidence="2">Helix-turn-helix domain-containing protein</fullName>
    </submittedName>
</protein>
<gene>
    <name evidence="2" type="ORF">IM787_08810</name>
</gene>